<proteinExistence type="predicted"/>
<dbReference type="RefSeq" id="WP_077111351.1">
    <property type="nucleotide sequence ID" value="NZ_JAFBFH010000003.1"/>
</dbReference>
<name>A0ABS2R4D9_9BACI</name>
<keyword evidence="1" id="KW-0472">Membrane</keyword>
<keyword evidence="3" id="KW-1185">Reference proteome</keyword>
<sequence>MKNGPLDWLKNIFDGNKKDGRNKNNKFYYAAILILAGVALMIISDLAKPDKNHEPAAVLKEEEANEKYTETFGSTKDAEETIKLLEKQYEDEMKEVLNEIVGVHDVMVFVNIEATKKNVYEKNMTLKNQTTVEEDKEGGTRKVEDQSTEDELVLIREGDKEVPLISETKKPEIKGVLIVAGGAEKLQVKKWIVEAVTRGLDVPSHKVAVMPKKSKGDS</sequence>
<dbReference type="EMBL" id="JAFBFH010000003">
    <property type="protein sequence ID" value="MBM7713773.1"/>
    <property type="molecule type" value="Genomic_DNA"/>
</dbReference>
<organism evidence="2 3">
    <name type="scientific">Siminovitchia thermophila</name>
    <dbReference type="NCBI Taxonomy" id="1245522"/>
    <lineage>
        <taxon>Bacteria</taxon>
        <taxon>Bacillati</taxon>
        <taxon>Bacillota</taxon>
        <taxon>Bacilli</taxon>
        <taxon>Bacillales</taxon>
        <taxon>Bacillaceae</taxon>
        <taxon>Siminovitchia</taxon>
    </lineage>
</organism>
<dbReference type="InterPro" id="IPR014195">
    <property type="entry name" value="Spore_III_AG"/>
</dbReference>
<feature type="transmembrane region" description="Helical" evidence="1">
    <location>
        <begin position="27"/>
        <end position="47"/>
    </location>
</feature>
<dbReference type="NCBIfam" id="TIGR02830">
    <property type="entry name" value="spore_III_AG"/>
    <property type="match status" value="1"/>
</dbReference>
<keyword evidence="1" id="KW-0812">Transmembrane</keyword>
<keyword evidence="1" id="KW-1133">Transmembrane helix</keyword>
<gene>
    <name evidence="2" type="ORF">JOC94_000742</name>
</gene>
<evidence type="ECO:0000256" key="1">
    <source>
        <dbReference type="SAM" id="Phobius"/>
    </source>
</evidence>
<evidence type="ECO:0000313" key="3">
    <source>
        <dbReference type="Proteomes" id="UP000823485"/>
    </source>
</evidence>
<reference evidence="2 3" key="1">
    <citation type="submission" date="2021-01" db="EMBL/GenBank/DDBJ databases">
        <title>Genomic Encyclopedia of Type Strains, Phase IV (KMG-IV): sequencing the most valuable type-strain genomes for metagenomic binning, comparative biology and taxonomic classification.</title>
        <authorList>
            <person name="Goeker M."/>
        </authorList>
    </citation>
    <scope>NUCLEOTIDE SEQUENCE [LARGE SCALE GENOMIC DNA]</scope>
    <source>
        <strain evidence="2 3">DSM 105453</strain>
    </source>
</reference>
<accession>A0ABS2R4D9</accession>
<protein>
    <submittedName>
        <fullName evidence="2">Stage III sporulation protein AG</fullName>
    </submittedName>
</protein>
<evidence type="ECO:0000313" key="2">
    <source>
        <dbReference type="EMBL" id="MBM7713773.1"/>
    </source>
</evidence>
<dbReference type="Proteomes" id="UP000823485">
    <property type="component" value="Unassembled WGS sequence"/>
</dbReference>
<comment type="caution">
    <text evidence="2">The sequence shown here is derived from an EMBL/GenBank/DDBJ whole genome shotgun (WGS) entry which is preliminary data.</text>
</comment>